<dbReference type="EMBL" id="JPKY01000025">
    <property type="protein sequence ID" value="KFH45913.1"/>
    <property type="molecule type" value="Genomic_DNA"/>
</dbReference>
<dbReference type="OrthoDB" id="4204700at2759"/>
<accession>A0A086T981</accession>
<evidence type="ECO:0000256" key="1">
    <source>
        <dbReference type="SAM" id="MobiDB-lite"/>
    </source>
</evidence>
<feature type="region of interest" description="Disordered" evidence="1">
    <location>
        <begin position="205"/>
        <end position="419"/>
    </location>
</feature>
<gene>
    <name evidence="2" type="ORF">ACRE_032420</name>
</gene>
<sequence>MDGPDDRNDRSSDANDQNKKRSDLIYAQQMRERTASLDEHRRRLSQITKPYQENAKQQITRALGTDEYGLLARAVGLRKVRDLQRGGGIISVIAALNESNLEQPQVDAVAEGVQKMAASEVFVKVGLLAGTIAATMPRWKKLPPWIQRNRALAPTWPFLLVLSWSIPVQLFVSPICSILNEQRGMGSIFRDPRFQGWETDVAKLGMRPPQQRLQVGNEGSEASTGSLLEKADWKKTPAPAWGSASASQSQDENTATWDKQGPASWTSAQSQGQDQSTASPSWGPQPAASWGSASQSPKQGQTPSDRWGSADSYDDASPVAPSYRAPQAETSGSAWDRLRQQAASQTPNQPRQAPAVAAPRDGWGNVQGSDGGFSDSRDSYSYPAADAGRRAAKDEAQREFDKLLEQERQGVDPETRRWR</sequence>
<feature type="compositionally biased region" description="Basic and acidic residues" evidence="1">
    <location>
        <begin position="1"/>
        <end position="23"/>
    </location>
</feature>
<evidence type="ECO:0000313" key="3">
    <source>
        <dbReference type="Proteomes" id="UP000029964"/>
    </source>
</evidence>
<feature type="region of interest" description="Disordered" evidence="1">
    <location>
        <begin position="1"/>
        <end position="26"/>
    </location>
</feature>
<dbReference type="Proteomes" id="UP000029964">
    <property type="component" value="Unassembled WGS sequence"/>
</dbReference>
<feature type="compositionally biased region" description="Polar residues" evidence="1">
    <location>
        <begin position="244"/>
        <end position="282"/>
    </location>
</feature>
<dbReference type="AlphaFoldDB" id="A0A086T981"/>
<dbReference type="STRING" id="857340.A0A086T981"/>
<keyword evidence="3" id="KW-1185">Reference proteome</keyword>
<organism evidence="2 3">
    <name type="scientific">Hapsidospora chrysogenum (strain ATCC 11550 / CBS 779.69 / DSM 880 / IAM 14645 / JCM 23072 / IMI 49137)</name>
    <name type="common">Acremonium chrysogenum</name>
    <dbReference type="NCBI Taxonomy" id="857340"/>
    <lineage>
        <taxon>Eukaryota</taxon>
        <taxon>Fungi</taxon>
        <taxon>Dikarya</taxon>
        <taxon>Ascomycota</taxon>
        <taxon>Pezizomycotina</taxon>
        <taxon>Sordariomycetes</taxon>
        <taxon>Hypocreomycetidae</taxon>
        <taxon>Hypocreales</taxon>
        <taxon>Bionectriaceae</taxon>
        <taxon>Hapsidospora</taxon>
    </lineage>
</organism>
<proteinExistence type="predicted"/>
<name>A0A086T981_HAPC1</name>
<comment type="caution">
    <text evidence="2">The sequence shown here is derived from an EMBL/GenBank/DDBJ whole genome shotgun (WGS) entry which is preliminary data.</text>
</comment>
<feature type="compositionally biased region" description="Low complexity" evidence="1">
    <location>
        <begin position="347"/>
        <end position="360"/>
    </location>
</feature>
<reference evidence="3" key="1">
    <citation type="journal article" date="2014" name="Genome Announc.">
        <title>Genome sequence and annotation of Acremonium chrysogenum, producer of the beta-lactam antibiotic cephalosporin C.</title>
        <authorList>
            <person name="Terfehr D."/>
            <person name="Dahlmann T.A."/>
            <person name="Specht T."/>
            <person name="Zadra I."/>
            <person name="Kuernsteiner H."/>
            <person name="Kueck U."/>
        </authorList>
    </citation>
    <scope>NUCLEOTIDE SEQUENCE [LARGE SCALE GENOMIC DNA]</scope>
    <source>
        <strain evidence="3">ATCC 11550 / CBS 779.69 / DSM 880 / IAM 14645 / JCM 23072 / IMI 49137</strain>
    </source>
</reference>
<evidence type="ECO:0000313" key="2">
    <source>
        <dbReference type="EMBL" id="KFH45913.1"/>
    </source>
</evidence>
<dbReference type="HOGENOM" id="CLU_655464_0_0_1"/>
<feature type="compositionally biased region" description="Polar residues" evidence="1">
    <location>
        <begin position="291"/>
        <end position="304"/>
    </location>
</feature>
<protein>
    <submittedName>
        <fullName evidence="2">Uncharacterized protein</fullName>
    </submittedName>
</protein>
<feature type="compositionally biased region" description="Basic and acidic residues" evidence="1">
    <location>
        <begin position="387"/>
        <end position="419"/>
    </location>
</feature>